<evidence type="ECO:0000256" key="9">
    <source>
        <dbReference type="RuleBase" id="RU369079"/>
    </source>
</evidence>
<feature type="transmembrane region" description="Helical" evidence="9">
    <location>
        <begin position="48"/>
        <end position="67"/>
    </location>
</feature>
<dbReference type="STRING" id="218672.SAMN04489759_103261"/>
<evidence type="ECO:0000256" key="1">
    <source>
        <dbReference type="ARBA" id="ARBA00004429"/>
    </source>
</evidence>
<comment type="subunit">
    <text evidence="9">The complex comprises the extracytoplasmic solute receptor protein and the two transmembrane proteins.</text>
</comment>
<keyword evidence="2 9" id="KW-0813">Transport</keyword>
<evidence type="ECO:0000256" key="7">
    <source>
        <dbReference type="ARBA" id="ARBA00023136"/>
    </source>
</evidence>
<evidence type="ECO:0000256" key="8">
    <source>
        <dbReference type="ARBA" id="ARBA00038436"/>
    </source>
</evidence>
<dbReference type="PANTHER" id="PTHR35011">
    <property type="entry name" value="2,3-DIKETO-L-GULONATE TRAP TRANSPORTER SMALL PERMEASE PROTEIN YIAM"/>
    <property type="match status" value="1"/>
</dbReference>
<evidence type="ECO:0000256" key="4">
    <source>
        <dbReference type="ARBA" id="ARBA00022519"/>
    </source>
</evidence>
<keyword evidence="5 9" id="KW-0812">Transmembrane</keyword>
<comment type="function">
    <text evidence="9">Part of the tripartite ATP-independent periplasmic (TRAP) transport system.</text>
</comment>
<dbReference type="Proteomes" id="UP000199399">
    <property type="component" value="Unassembled WGS sequence"/>
</dbReference>
<dbReference type="GO" id="GO:0005886">
    <property type="term" value="C:plasma membrane"/>
    <property type="evidence" value="ECO:0007669"/>
    <property type="project" value="UniProtKB-SubCell"/>
</dbReference>
<organism evidence="11 12">
    <name type="scientific">Sulfitobacter delicatus</name>
    <dbReference type="NCBI Taxonomy" id="218672"/>
    <lineage>
        <taxon>Bacteria</taxon>
        <taxon>Pseudomonadati</taxon>
        <taxon>Pseudomonadota</taxon>
        <taxon>Alphaproteobacteria</taxon>
        <taxon>Rhodobacterales</taxon>
        <taxon>Roseobacteraceae</taxon>
        <taxon>Sulfitobacter</taxon>
    </lineage>
</organism>
<dbReference type="GO" id="GO:0015740">
    <property type="term" value="P:C4-dicarboxylate transport"/>
    <property type="evidence" value="ECO:0007669"/>
    <property type="project" value="TreeGrafter"/>
</dbReference>
<feature type="transmembrane region" description="Helical" evidence="9">
    <location>
        <begin position="12"/>
        <end position="33"/>
    </location>
</feature>
<dbReference type="Pfam" id="PF04290">
    <property type="entry name" value="DctQ"/>
    <property type="match status" value="1"/>
</dbReference>
<evidence type="ECO:0000256" key="3">
    <source>
        <dbReference type="ARBA" id="ARBA00022475"/>
    </source>
</evidence>
<keyword evidence="12" id="KW-1185">Reference proteome</keyword>
<keyword evidence="7 9" id="KW-0472">Membrane</keyword>
<dbReference type="InterPro" id="IPR055348">
    <property type="entry name" value="DctQ"/>
</dbReference>
<protein>
    <recommendedName>
        <fullName evidence="9">TRAP transporter small permease protein</fullName>
    </recommendedName>
</protein>
<feature type="transmembrane region" description="Helical" evidence="9">
    <location>
        <begin position="88"/>
        <end position="108"/>
    </location>
</feature>
<feature type="domain" description="Tripartite ATP-independent periplasmic transporters DctQ component" evidence="10">
    <location>
        <begin position="24"/>
        <end position="152"/>
    </location>
</feature>
<dbReference type="OrthoDB" id="8030921at2"/>
<proteinExistence type="inferred from homology"/>
<reference evidence="12" key="1">
    <citation type="submission" date="2016-10" db="EMBL/GenBank/DDBJ databases">
        <authorList>
            <person name="Varghese N."/>
            <person name="Submissions S."/>
        </authorList>
    </citation>
    <scope>NUCLEOTIDE SEQUENCE [LARGE SCALE GENOMIC DNA]</scope>
    <source>
        <strain evidence="12">DSM 16477</strain>
    </source>
</reference>
<accession>A0A1G7P9C5</accession>
<evidence type="ECO:0000256" key="6">
    <source>
        <dbReference type="ARBA" id="ARBA00022989"/>
    </source>
</evidence>
<keyword evidence="6 9" id="KW-1133">Transmembrane helix</keyword>
<sequence length="164" mass="17427">MISILFDRALRGLAVLSAGILGVIAVFIALNVVLRNLGLPVVYGALDAIQYALMIATFLGAPWVLSIGGHVKVDLITSNLTEGTSRALTRLTSAIGAVTAGVLGWYGLQAVLASAARGSMIRTSFVIPEWWMLAFVPLSLGLCTIIFIRRLLFPETAERSLSGL</sequence>
<evidence type="ECO:0000256" key="5">
    <source>
        <dbReference type="ARBA" id="ARBA00022692"/>
    </source>
</evidence>
<gene>
    <name evidence="11" type="ORF">SAMN04489759_103261</name>
</gene>
<keyword evidence="3" id="KW-1003">Cell membrane</keyword>
<keyword evidence="4 9" id="KW-0997">Cell inner membrane</keyword>
<dbReference type="GO" id="GO:0022857">
    <property type="term" value="F:transmembrane transporter activity"/>
    <property type="evidence" value="ECO:0007669"/>
    <property type="project" value="UniProtKB-UniRule"/>
</dbReference>
<dbReference type="RefSeq" id="WP_093740839.1">
    <property type="nucleotide sequence ID" value="NZ_FNBP01000003.1"/>
</dbReference>
<name>A0A1G7P9C5_9RHOB</name>
<dbReference type="PANTHER" id="PTHR35011:SF10">
    <property type="entry name" value="TRAP TRANSPORTER SMALL PERMEASE PROTEIN"/>
    <property type="match status" value="1"/>
</dbReference>
<evidence type="ECO:0000313" key="12">
    <source>
        <dbReference type="Proteomes" id="UP000199399"/>
    </source>
</evidence>
<dbReference type="AlphaFoldDB" id="A0A1G7P9C5"/>
<comment type="subcellular location">
    <subcellularLocation>
        <location evidence="1 9">Cell inner membrane</location>
        <topology evidence="1 9">Multi-pass membrane protein</topology>
    </subcellularLocation>
</comment>
<comment type="similarity">
    <text evidence="8 9">Belongs to the TRAP transporter small permease family.</text>
</comment>
<evidence type="ECO:0000313" key="11">
    <source>
        <dbReference type="EMBL" id="SDF82804.1"/>
    </source>
</evidence>
<dbReference type="EMBL" id="FNBP01000003">
    <property type="protein sequence ID" value="SDF82804.1"/>
    <property type="molecule type" value="Genomic_DNA"/>
</dbReference>
<dbReference type="InterPro" id="IPR007387">
    <property type="entry name" value="TRAP_DctQ"/>
</dbReference>
<feature type="transmembrane region" description="Helical" evidence="9">
    <location>
        <begin position="130"/>
        <end position="152"/>
    </location>
</feature>
<evidence type="ECO:0000256" key="2">
    <source>
        <dbReference type="ARBA" id="ARBA00022448"/>
    </source>
</evidence>
<evidence type="ECO:0000259" key="10">
    <source>
        <dbReference type="Pfam" id="PF04290"/>
    </source>
</evidence>